<keyword evidence="3" id="KW-1185">Reference proteome</keyword>
<feature type="transmembrane region" description="Helical" evidence="1">
    <location>
        <begin position="125"/>
        <end position="147"/>
    </location>
</feature>
<organism evidence="2 3">
    <name type="scientific">Mycolicibacterium arenosum</name>
    <dbReference type="NCBI Taxonomy" id="2952157"/>
    <lineage>
        <taxon>Bacteria</taxon>
        <taxon>Bacillati</taxon>
        <taxon>Actinomycetota</taxon>
        <taxon>Actinomycetes</taxon>
        <taxon>Mycobacteriales</taxon>
        <taxon>Mycobacteriaceae</taxon>
        <taxon>Mycolicibacterium</taxon>
    </lineage>
</organism>
<protein>
    <submittedName>
        <fullName evidence="2">Uncharacterized protein</fullName>
    </submittedName>
</protein>
<gene>
    <name evidence="2" type="ORF">NM203_18225</name>
</gene>
<evidence type="ECO:0000313" key="3">
    <source>
        <dbReference type="Proteomes" id="UP001651690"/>
    </source>
</evidence>
<dbReference type="RefSeq" id="WP_255061475.1">
    <property type="nucleotide sequence ID" value="NZ_JANDBD010000007.1"/>
</dbReference>
<evidence type="ECO:0000313" key="2">
    <source>
        <dbReference type="EMBL" id="MCP9274129.1"/>
    </source>
</evidence>
<keyword evidence="1" id="KW-0472">Membrane</keyword>
<reference evidence="2 3" key="1">
    <citation type="submission" date="2022-06" db="EMBL/GenBank/DDBJ databases">
        <title>Mycolicibacterium sp. CAU 1645 isolated from seawater.</title>
        <authorList>
            <person name="Kim W."/>
        </authorList>
    </citation>
    <scope>NUCLEOTIDE SEQUENCE [LARGE SCALE GENOMIC DNA]</scope>
    <source>
        <strain evidence="2 3">CAU 1645</strain>
    </source>
</reference>
<feature type="transmembrane region" description="Helical" evidence="1">
    <location>
        <begin position="81"/>
        <end position="105"/>
    </location>
</feature>
<sequence>MLAILLGLYQGFQAVVYVLMASITTSVANQTDQGDLYLGDLGELAWLHTFLIAMGVGSAVSAVALLVGAVLLLVRKLFSRWLIALGCFISIVVTAVPVILVQLFLTALSSHFDEDFSLFSGTGGWFAAFTVLLSVGVPLATAVLAFLPSTRRYCVARR</sequence>
<name>A0ABT1M4Q4_9MYCO</name>
<keyword evidence="1" id="KW-1133">Transmembrane helix</keyword>
<dbReference type="Proteomes" id="UP001651690">
    <property type="component" value="Unassembled WGS sequence"/>
</dbReference>
<comment type="caution">
    <text evidence="2">The sequence shown here is derived from an EMBL/GenBank/DDBJ whole genome shotgun (WGS) entry which is preliminary data.</text>
</comment>
<keyword evidence="1" id="KW-0812">Transmembrane</keyword>
<proteinExistence type="predicted"/>
<dbReference type="EMBL" id="JANDBD010000007">
    <property type="protein sequence ID" value="MCP9274129.1"/>
    <property type="molecule type" value="Genomic_DNA"/>
</dbReference>
<evidence type="ECO:0000256" key="1">
    <source>
        <dbReference type="SAM" id="Phobius"/>
    </source>
</evidence>
<accession>A0ABT1M4Q4</accession>
<feature type="transmembrane region" description="Helical" evidence="1">
    <location>
        <begin position="45"/>
        <end position="74"/>
    </location>
</feature>